<feature type="region of interest" description="Disordered" evidence="1">
    <location>
        <begin position="1"/>
        <end position="34"/>
    </location>
</feature>
<dbReference type="KEGG" id="bvz:BRAD3257_5984"/>
<protein>
    <submittedName>
        <fullName evidence="2">Uncharacterized protein</fullName>
    </submittedName>
</protein>
<proteinExistence type="predicted"/>
<name>A0A2U3Q6H7_9BRAD</name>
<evidence type="ECO:0000313" key="3">
    <source>
        <dbReference type="Proteomes" id="UP000246085"/>
    </source>
</evidence>
<accession>A0A2U3Q6H7</accession>
<evidence type="ECO:0000256" key="1">
    <source>
        <dbReference type="SAM" id="MobiDB-lite"/>
    </source>
</evidence>
<dbReference type="AlphaFoldDB" id="A0A2U3Q6H7"/>
<feature type="compositionally biased region" description="Polar residues" evidence="1">
    <location>
        <begin position="82"/>
        <end position="93"/>
    </location>
</feature>
<reference evidence="2 3" key="1">
    <citation type="submission" date="2018-03" db="EMBL/GenBank/DDBJ databases">
        <authorList>
            <person name="Gully D."/>
        </authorList>
    </citation>
    <scope>NUCLEOTIDE SEQUENCE [LARGE SCALE GENOMIC DNA]</scope>
    <source>
        <strain evidence="2">ORS3257</strain>
    </source>
</reference>
<sequence>MAAGIPPHGTCTPLPNKKCENNPMHSSRPLSEQGLAQGEKIFGFTKSILTRRAKQWHDGIIAKIVSIPACPTTGRPTRLRVNPSSASRNSHSRATADGRSRLPIKGHRA</sequence>
<evidence type="ECO:0000313" key="2">
    <source>
        <dbReference type="EMBL" id="SPP96909.1"/>
    </source>
</evidence>
<dbReference type="EMBL" id="LS398110">
    <property type="protein sequence ID" value="SPP96909.1"/>
    <property type="molecule type" value="Genomic_DNA"/>
</dbReference>
<dbReference type="Proteomes" id="UP000246085">
    <property type="component" value="Chromosome BRAD3257"/>
</dbReference>
<gene>
    <name evidence="2" type="ORF">BRAD3257_5984</name>
</gene>
<organism evidence="2 3">
    <name type="scientific">Bradyrhizobium vignae</name>
    <dbReference type="NCBI Taxonomy" id="1549949"/>
    <lineage>
        <taxon>Bacteria</taxon>
        <taxon>Pseudomonadati</taxon>
        <taxon>Pseudomonadota</taxon>
        <taxon>Alphaproteobacteria</taxon>
        <taxon>Hyphomicrobiales</taxon>
        <taxon>Nitrobacteraceae</taxon>
        <taxon>Bradyrhizobium</taxon>
    </lineage>
</organism>
<feature type="region of interest" description="Disordered" evidence="1">
    <location>
        <begin position="72"/>
        <end position="109"/>
    </location>
</feature>